<dbReference type="InterPro" id="IPR014710">
    <property type="entry name" value="RmlC-like_jellyroll"/>
</dbReference>
<evidence type="ECO:0000256" key="3">
    <source>
        <dbReference type="ARBA" id="ARBA00023163"/>
    </source>
</evidence>
<dbReference type="AlphaFoldDB" id="A0A0P6Z0H5"/>
<dbReference type="Proteomes" id="UP000050277">
    <property type="component" value="Unassembled WGS sequence"/>
</dbReference>
<evidence type="ECO:0000256" key="1">
    <source>
        <dbReference type="ARBA" id="ARBA00023015"/>
    </source>
</evidence>
<dbReference type="OrthoDB" id="9798104at2"/>
<keyword evidence="7" id="KW-1185">Reference proteome</keyword>
<dbReference type="STRING" id="70996.SE18_07055"/>
<dbReference type="PANTHER" id="PTHR24567">
    <property type="entry name" value="CRP FAMILY TRANSCRIPTIONAL REGULATORY PROTEIN"/>
    <property type="match status" value="1"/>
</dbReference>
<dbReference type="Gene3D" id="2.60.120.10">
    <property type="entry name" value="Jelly Rolls"/>
    <property type="match status" value="1"/>
</dbReference>
<dbReference type="InterPro" id="IPR050397">
    <property type="entry name" value="Env_Response_Regulators"/>
</dbReference>
<dbReference type="Gene3D" id="1.10.10.10">
    <property type="entry name" value="Winged helix-like DNA-binding domain superfamily/Winged helix DNA-binding domain"/>
    <property type="match status" value="1"/>
</dbReference>
<accession>A0A0P6Z0H5</accession>
<dbReference type="EMBL" id="LGKP01000012">
    <property type="protein sequence ID" value="KPL90361.1"/>
    <property type="molecule type" value="Genomic_DNA"/>
</dbReference>
<evidence type="ECO:0000313" key="6">
    <source>
        <dbReference type="EMBL" id="KPL90361.1"/>
    </source>
</evidence>
<dbReference type="SMART" id="SM00100">
    <property type="entry name" value="cNMP"/>
    <property type="match status" value="1"/>
</dbReference>
<sequence>MSVDVEVLRQLTRFAALDPVALRDLARAMEVRSFRPGQYLVLEDDPRFGLFGILEGRVRLSRTANDGREQVLSIAETGELFNIEPFVDAGPAPATARAMAPTRCVHLPTAALPDVLRSHPEFSLILLRDLAAQARDLAVLLEDLAFRTVRARLARILLHEAADGTAALTHQELAARAGTVREIIGRTLRQMSDEGLVELARGHVLVLDVDGLAALIEN</sequence>
<dbReference type="InterPro" id="IPR036388">
    <property type="entry name" value="WH-like_DNA-bd_sf"/>
</dbReference>
<feature type="domain" description="Cyclic nucleotide-binding" evidence="4">
    <location>
        <begin position="13"/>
        <end position="133"/>
    </location>
</feature>
<dbReference type="Pfam" id="PF13545">
    <property type="entry name" value="HTH_Crp_2"/>
    <property type="match status" value="1"/>
</dbReference>
<name>A0A0P6Z0H5_9CHLR</name>
<dbReference type="GO" id="GO:0003700">
    <property type="term" value="F:DNA-binding transcription factor activity"/>
    <property type="evidence" value="ECO:0007669"/>
    <property type="project" value="TreeGrafter"/>
</dbReference>
<dbReference type="InterPro" id="IPR000595">
    <property type="entry name" value="cNMP-bd_dom"/>
</dbReference>
<gene>
    <name evidence="6" type="ORF">SE18_07055</name>
</gene>
<dbReference type="PANTHER" id="PTHR24567:SF74">
    <property type="entry name" value="HTH-TYPE TRANSCRIPTIONAL REGULATOR ARCR"/>
    <property type="match status" value="1"/>
</dbReference>
<dbReference type="GO" id="GO:0003677">
    <property type="term" value="F:DNA binding"/>
    <property type="evidence" value="ECO:0007669"/>
    <property type="project" value="UniProtKB-KW"/>
</dbReference>
<dbReference type="GO" id="GO:0005829">
    <property type="term" value="C:cytosol"/>
    <property type="evidence" value="ECO:0007669"/>
    <property type="project" value="TreeGrafter"/>
</dbReference>
<dbReference type="SMART" id="SM00419">
    <property type="entry name" value="HTH_CRP"/>
    <property type="match status" value="1"/>
</dbReference>
<organism evidence="6 7">
    <name type="scientific">Herpetosiphon geysericola</name>
    <dbReference type="NCBI Taxonomy" id="70996"/>
    <lineage>
        <taxon>Bacteria</taxon>
        <taxon>Bacillati</taxon>
        <taxon>Chloroflexota</taxon>
        <taxon>Chloroflexia</taxon>
        <taxon>Herpetosiphonales</taxon>
        <taxon>Herpetosiphonaceae</taxon>
        <taxon>Herpetosiphon</taxon>
    </lineage>
</organism>
<feature type="domain" description="HTH crp-type" evidence="5">
    <location>
        <begin position="147"/>
        <end position="210"/>
    </location>
</feature>
<evidence type="ECO:0000313" key="7">
    <source>
        <dbReference type="Proteomes" id="UP000050277"/>
    </source>
</evidence>
<dbReference type="InterPro" id="IPR018490">
    <property type="entry name" value="cNMP-bd_dom_sf"/>
</dbReference>
<keyword evidence="3" id="KW-0804">Transcription</keyword>
<dbReference type="SUPFAM" id="SSF46785">
    <property type="entry name" value="Winged helix' DNA-binding domain"/>
    <property type="match status" value="1"/>
</dbReference>
<dbReference type="Pfam" id="PF00027">
    <property type="entry name" value="cNMP_binding"/>
    <property type="match status" value="1"/>
</dbReference>
<dbReference type="CDD" id="cd00038">
    <property type="entry name" value="CAP_ED"/>
    <property type="match status" value="1"/>
</dbReference>
<evidence type="ECO:0000259" key="5">
    <source>
        <dbReference type="PROSITE" id="PS51063"/>
    </source>
</evidence>
<dbReference type="InterPro" id="IPR012318">
    <property type="entry name" value="HTH_CRP"/>
</dbReference>
<evidence type="ECO:0000259" key="4">
    <source>
        <dbReference type="PROSITE" id="PS50042"/>
    </source>
</evidence>
<keyword evidence="1" id="KW-0805">Transcription regulation</keyword>
<dbReference type="RefSeq" id="WP_054533726.1">
    <property type="nucleotide sequence ID" value="NZ_LGKP01000012.1"/>
</dbReference>
<dbReference type="PROSITE" id="PS50042">
    <property type="entry name" value="CNMP_BINDING_3"/>
    <property type="match status" value="1"/>
</dbReference>
<dbReference type="SUPFAM" id="SSF51206">
    <property type="entry name" value="cAMP-binding domain-like"/>
    <property type="match status" value="1"/>
</dbReference>
<keyword evidence="2" id="KW-0238">DNA-binding</keyword>
<protein>
    <submittedName>
        <fullName evidence="6">Crp/Fnr family transcriptional regulator</fullName>
    </submittedName>
</protein>
<dbReference type="PROSITE" id="PS51063">
    <property type="entry name" value="HTH_CRP_2"/>
    <property type="match status" value="1"/>
</dbReference>
<proteinExistence type="predicted"/>
<dbReference type="InterPro" id="IPR036390">
    <property type="entry name" value="WH_DNA-bd_sf"/>
</dbReference>
<comment type="caution">
    <text evidence="6">The sequence shown here is derived from an EMBL/GenBank/DDBJ whole genome shotgun (WGS) entry which is preliminary data.</text>
</comment>
<evidence type="ECO:0000256" key="2">
    <source>
        <dbReference type="ARBA" id="ARBA00023125"/>
    </source>
</evidence>
<reference evidence="6 7" key="1">
    <citation type="submission" date="2015-07" db="EMBL/GenBank/DDBJ databases">
        <title>Whole genome sequence of Herpetosiphon geysericola DSM 7119.</title>
        <authorList>
            <person name="Hemp J."/>
            <person name="Ward L.M."/>
            <person name="Pace L.A."/>
            <person name="Fischer W.W."/>
        </authorList>
    </citation>
    <scope>NUCLEOTIDE SEQUENCE [LARGE SCALE GENOMIC DNA]</scope>
    <source>
        <strain evidence="6 7">DSM 7119</strain>
    </source>
</reference>